<dbReference type="AlphaFoldDB" id="A0A923RHV8"/>
<proteinExistence type="predicted"/>
<evidence type="ECO:0000313" key="1">
    <source>
        <dbReference type="EMBL" id="MBC5636814.1"/>
    </source>
</evidence>
<dbReference type="RefSeq" id="WP_186869529.1">
    <property type="nucleotide sequence ID" value="NZ_JACOOL010000005.1"/>
</dbReference>
<organism evidence="1 2">
    <name type="scientific">Ornithinibacillus hominis</name>
    <dbReference type="NCBI Taxonomy" id="2763055"/>
    <lineage>
        <taxon>Bacteria</taxon>
        <taxon>Bacillati</taxon>
        <taxon>Bacillota</taxon>
        <taxon>Bacilli</taxon>
        <taxon>Bacillales</taxon>
        <taxon>Bacillaceae</taxon>
        <taxon>Ornithinibacillus</taxon>
    </lineage>
</organism>
<dbReference type="Pfam" id="PF10978">
    <property type="entry name" value="DUF2785"/>
    <property type="match status" value="1"/>
</dbReference>
<evidence type="ECO:0000313" key="2">
    <source>
        <dbReference type="Proteomes" id="UP000637359"/>
    </source>
</evidence>
<dbReference type="EMBL" id="JACOOL010000005">
    <property type="protein sequence ID" value="MBC5636814.1"/>
    <property type="molecule type" value="Genomic_DNA"/>
</dbReference>
<protein>
    <submittedName>
        <fullName evidence="1">DUF2785 domain-containing protein</fullName>
    </submittedName>
</protein>
<reference evidence="1" key="1">
    <citation type="submission" date="2020-08" db="EMBL/GenBank/DDBJ databases">
        <title>Genome public.</title>
        <authorList>
            <person name="Liu C."/>
            <person name="Sun Q."/>
        </authorList>
    </citation>
    <scope>NUCLEOTIDE SEQUENCE</scope>
    <source>
        <strain evidence="1">BX22</strain>
    </source>
</reference>
<dbReference type="Proteomes" id="UP000637359">
    <property type="component" value="Unassembled WGS sequence"/>
</dbReference>
<keyword evidence="2" id="KW-1185">Reference proteome</keyword>
<sequence>MNEAELKSILSQYKESNFQQLGPVPLPTLVKAMLDYIGSTDPELRDSLIYPCFTNLIINGHFPPPELNRIVTVCLDDHHLFYKINEPDEDAVFTRSFSSLILAVLLFVNRQKPFIADEEIDQITNKMIHYVKKEEDVRGFVEVKGWAHSIAHIADALDELVKQPQLKESRLEDIALLILDKMCFDKAYFLFEEDERMVVPFISLLERGMNPLFLYEKIDKIVMELQQNYSQHSSKPFIQRNNIKQFLRSLLLHLEVIGKKEEFREHLKNALIAINQPYYNL</sequence>
<accession>A0A923RHV8</accession>
<gene>
    <name evidence="1" type="ORF">H8S33_08295</name>
</gene>
<comment type="caution">
    <text evidence="1">The sequence shown here is derived from an EMBL/GenBank/DDBJ whole genome shotgun (WGS) entry which is preliminary data.</text>
</comment>
<dbReference type="InterPro" id="IPR021247">
    <property type="entry name" value="DUF2785"/>
</dbReference>
<name>A0A923RHV8_9BACI</name>